<reference evidence="7" key="1">
    <citation type="journal article" date="2014" name="Int. J. Syst. Evol. Microbiol.">
        <title>Complete genome sequence of Corynebacterium casei LMG S-19264T (=DSM 44701T), isolated from a smear-ripened cheese.</title>
        <authorList>
            <consortium name="US DOE Joint Genome Institute (JGI-PGF)"/>
            <person name="Walter F."/>
            <person name="Albersmeier A."/>
            <person name="Kalinowski J."/>
            <person name="Ruckert C."/>
        </authorList>
    </citation>
    <scope>NUCLEOTIDE SEQUENCE</scope>
    <source>
        <strain evidence="7">CGMCC 1.15152</strain>
    </source>
</reference>
<comment type="caution">
    <text evidence="7">The sequence shown here is derived from an EMBL/GenBank/DDBJ whole genome shotgun (WGS) entry which is preliminary data.</text>
</comment>
<evidence type="ECO:0000256" key="6">
    <source>
        <dbReference type="SAM" id="Phobius"/>
    </source>
</evidence>
<dbReference type="Pfam" id="PF09685">
    <property type="entry name" value="MamF_MmsF"/>
    <property type="match status" value="1"/>
</dbReference>
<keyword evidence="2 6" id="KW-0812">Transmembrane</keyword>
<dbReference type="EMBL" id="BMHO01000001">
    <property type="protein sequence ID" value="GGD28793.1"/>
    <property type="molecule type" value="Genomic_DNA"/>
</dbReference>
<keyword evidence="4 6" id="KW-0472">Membrane</keyword>
<evidence type="ECO:0000256" key="1">
    <source>
        <dbReference type="ARBA" id="ARBA00004141"/>
    </source>
</evidence>
<evidence type="ECO:0000256" key="3">
    <source>
        <dbReference type="ARBA" id="ARBA00022989"/>
    </source>
</evidence>
<feature type="compositionally biased region" description="Pro residues" evidence="5">
    <location>
        <begin position="73"/>
        <end position="82"/>
    </location>
</feature>
<keyword evidence="3 6" id="KW-1133">Transmembrane helix</keyword>
<dbReference type="Proteomes" id="UP000633205">
    <property type="component" value="Unassembled WGS sequence"/>
</dbReference>
<evidence type="ECO:0000256" key="5">
    <source>
        <dbReference type="SAM" id="MobiDB-lite"/>
    </source>
</evidence>
<feature type="transmembrane region" description="Helical" evidence="6">
    <location>
        <begin position="147"/>
        <end position="164"/>
    </location>
</feature>
<feature type="transmembrane region" description="Helical" evidence="6">
    <location>
        <begin position="107"/>
        <end position="126"/>
    </location>
</feature>
<evidence type="ECO:0000256" key="4">
    <source>
        <dbReference type="ARBA" id="ARBA00023136"/>
    </source>
</evidence>
<evidence type="ECO:0008006" key="9">
    <source>
        <dbReference type="Google" id="ProtNLM"/>
    </source>
</evidence>
<reference evidence="7" key="2">
    <citation type="submission" date="2020-09" db="EMBL/GenBank/DDBJ databases">
        <authorList>
            <person name="Sun Q."/>
            <person name="Zhou Y."/>
        </authorList>
    </citation>
    <scope>NUCLEOTIDE SEQUENCE</scope>
    <source>
        <strain evidence="7">CGMCC 1.15152</strain>
    </source>
</reference>
<sequence length="208" mass="22703">MTDNPTDPQQGAEGAPGAVPPQQPQGQQQPTPPQPPQQPQSQPTPPPAPQQQPPQGYPQQPPQGYPQQQQPPQGYPQQPPHGYPQQPQGGYQQPAYGPPADNSNLQLNLWLSVFFAWLPALIFFLIEKDKVDPATRKAVADNLNFQLIRTIAMVAALLIIWIPILGQLLYIGVAIAGLVIAIMHAVKVPPQVQTGQYATFMVTPSWVK</sequence>
<dbReference type="InterPro" id="IPR019109">
    <property type="entry name" value="MamF_MmsF"/>
</dbReference>
<evidence type="ECO:0000313" key="8">
    <source>
        <dbReference type="Proteomes" id="UP000633205"/>
    </source>
</evidence>
<keyword evidence="8" id="KW-1185">Reference proteome</keyword>
<gene>
    <name evidence="7" type="ORF">GCM10010915_06080</name>
</gene>
<evidence type="ECO:0000313" key="7">
    <source>
        <dbReference type="EMBL" id="GGD28793.1"/>
    </source>
</evidence>
<comment type="subcellular location">
    <subcellularLocation>
        <location evidence="1">Membrane</location>
        <topology evidence="1">Multi-pass membrane protein</topology>
    </subcellularLocation>
</comment>
<dbReference type="RefSeq" id="WP_188710830.1">
    <property type="nucleotide sequence ID" value="NZ_BMHO01000001.1"/>
</dbReference>
<accession>A0A916Y372</accession>
<protein>
    <recommendedName>
        <fullName evidence="9">DUF4870 domain-containing protein</fullName>
    </recommendedName>
</protein>
<feature type="compositionally biased region" description="Low complexity" evidence="5">
    <location>
        <begin position="83"/>
        <end position="99"/>
    </location>
</feature>
<evidence type="ECO:0000256" key="2">
    <source>
        <dbReference type="ARBA" id="ARBA00022692"/>
    </source>
</evidence>
<dbReference type="AlphaFoldDB" id="A0A916Y372"/>
<feature type="compositionally biased region" description="Pro residues" evidence="5">
    <location>
        <begin position="30"/>
        <end position="64"/>
    </location>
</feature>
<proteinExistence type="predicted"/>
<feature type="transmembrane region" description="Helical" evidence="6">
    <location>
        <begin position="170"/>
        <end position="186"/>
    </location>
</feature>
<feature type="compositionally biased region" description="Low complexity" evidence="5">
    <location>
        <begin position="8"/>
        <end position="17"/>
    </location>
</feature>
<feature type="region of interest" description="Disordered" evidence="5">
    <location>
        <begin position="1"/>
        <end position="99"/>
    </location>
</feature>
<name>A0A916Y372_9MICO</name>
<organism evidence="7 8">
    <name type="scientific">Microbacterium faecale</name>
    <dbReference type="NCBI Taxonomy" id="1804630"/>
    <lineage>
        <taxon>Bacteria</taxon>
        <taxon>Bacillati</taxon>
        <taxon>Actinomycetota</taxon>
        <taxon>Actinomycetes</taxon>
        <taxon>Micrococcales</taxon>
        <taxon>Microbacteriaceae</taxon>
        <taxon>Microbacterium</taxon>
    </lineage>
</organism>